<dbReference type="Pfam" id="PF22725">
    <property type="entry name" value="GFO_IDH_MocA_C3"/>
    <property type="match status" value="1"/>
</dbReference>
<evidence type="ECO:0000313" key="6">
    <source>
        <dbReference type="Proteomes" id="UP000183090"/>
    </source>
</evidence>
<dbReference type="InterPro" id="IPR000683">
    <property type="entry name" value="Gfo/Idh/MocA-like_OxRdtase_N"/>
</dbReference>
<protein>
    <submittedName>
        <fullName evidence="3">Oxidoreductase</fullName>
    </submittedName>
    <submittedName>
        <fullName evidence="4">Predicted dehydrogenase</fullName>
    </submittedName>
</protein>
<reference evidence="3 5" key="1">
    <citation type="journal article" date="2015" name="Int. J. Syst. Evol. Microbiol.">
        <title>Complete genome sequence of Salinicoccus halodurans H3B36, isolated from the Qaidam Basin in China.</title>
        <authorList>
            <person name="Jiang K."/>
            <person name="Xue Y."/>
            <person name="Ma Y."/>
        </authorList>
    </citation>
    <scope>NUCLEOTIDE SEQUENCE [LARGE SCALE GENOMIC DNA]</scope>
    <source>
        <strain evidence="3 5">H3B36</strain>
    </source>
</reference>
<evidence type="ECO:0000259" key="2">
    <source>
        <dbReference type="Pfam" id="PF22725"/>
    </source>
</evidence>
<accession>A0A0F7HMW9</accession>
<reference evidence="5" key="2">
    <citation type="submission" date="2015-04" db="EMBL/GenBank/DDBJ databases">
        <title>Complete genome sequence of Salinicoccus halodurans strain H3B36, isolated from the Qaidam basin of China.</title>
        <authorList>
            <person name="Ma Y."/>
            <person name="Jiang K."/>
            <person name="Xue Y."/>
        </authorList>
    </citation>
    <scope>NUCLEOTIDE SEQUENCE [LARGE SCALE GENOMIC DNA]</scope>
    <source>
        <strain evidence="5">H3B36</strain>
    </source>
</reference>
<dbReference type="InterPro" id="IPR055170">
    <property type="entry name" value="GFO_IDH_MocA-like_dom"/>
</dbReference>
<dbReference type="SUPFAM" id="SSF55347">
    <property type="entry name" value="Glyceraldehyde-3-phosphate dehydrogenase-like, C-terminal domain"/>
    <property type="match status" value="1"/>
</dbReference>
<name>A0A0F7HMW9_9STAP</name>
<dbReference type="SUPFAM" id="SSF51735">
    <property type="entry name" value="NAD(P)-binding Rossmann-fold domains"/>
    <property type="match status" value="1"/>
</dbReference>
<reference evidence="4 6" key="3">
    <citation type="submission" date="2016-10" db="EMBL/GenBank/DDBJ databases">
        <authorList>
            <person name="Varghese N."/>
            <person name="Submissions S."/>
        </authorList>
    </citation>
    <scope>NUCLEOTIDE SEQUENCE [LARGE SCALE GENOMIC DNA]</scope>
    <source>
        <strain evidence="4 6">CGMCC 1.6501</strain>
    </source>
</reference>
<dbReference type="OrthoDB" id="9815825at2"/>
<dbReference type="KEGG" id="shv:AAT16_12075"/>
<dbReference type="Proteomes" id="UP000183090">
    <property type="component" value="Unassembled WGS sequence"/>
</dbReference>
<evidence type="ECO:0000313" key="5">
    <source>
        <dbReference type="Proteomes" id="UP000034029"/>
    </source>
</evidence>
<feature type="domain" description="Gfo/Idh/MocA-like oxidoreductase N-terminal" evidence="1">
    <location>
        <begin position="2"/>
        <end position="117"/>
    </location>
</feature>
<dbReference type="PANTHER" id="PTHR43054:SF1">
    <property type="entry name" value="SCYLLO-INOSITOL 2-DEHYDROGENASE (NADP(+)) IOLU"/>
    <property type="match status" value="1"/>
</dbReference>
<dbReference type="GO" id="GO:0000166">
    <property type="term" value="F:nucleotide binding"/>
    <property type="evidence" value="ECO:0007669"/>
    <property type="project" value="InterPro"/>
</dbReference>
<dbReference type="AlphaFoldDB" id="A0A0F7HMW9"/>
<dbReference type="PANTHER" id="PTHR43054">
    <property type="match status" value="1"/>
</dbReference>
<organism evidence="4 6">
    <name type="scientific">Salinicoccus halodurans</name>
    <dbReference type="NCBI Taxonomy" id="407035"/>
    <lineage>
        <taxon>Bacteria</taxon>
        <taxon>Bacillati</taxon>
        <taxon>Bacillota</taxon>
        <taxon>Bacilli</taxon>
        <taxon>Bacillales</taxon>
        <taxon>Staphylococcaceae</taxon>
        <taxon>Salinicoccus</taxon>
    </lineage>
</organism>
<dbReference type="Proteomes" id="UP000034029">
    <property type="component" value="Chromosome"/>
</dbReference>
<proteinExistence type="predicted"/>
<dbReference type="Gene3D" id="3.40.50.720">
    <property type="entry name" value="NAD(P)-binding Rossmann-like Domain"/>
    <property type="match status" value="1"/>
</dbReference>
<dbReference type="EMBL" id="CP011366">
    <property type="protein sequence ID" value="AKG74862.1"/>
    <property type="molecule type" value="Genomic_DNA"/>
</dbReference>
<feature type="domain" description="GFO/IDH/MocA-like oxidoreductase" evidence="2">
    <location>
        <begin position="136"/>
        <end position="246"/>
    </location>
</feature>
<sequence>MKIATIGTGFIVERFLDAVKQVEGVECYGVYSRTEEKARTLAAQFNVAATFTDMEVMLEDENYDTVYVASPNSLHYDYVKQALEKGKHVICEKPFTSTLRELEELIALSKKKGVFLFEAITTIHLPHFKVIQEKLGEIGNLKVAQSNYSQYSSRYDKLKAGETPNVFNLEFSGGALSDLNIYNLHFMIGLFGGPEEISYVPNKHENGVDTSGISVLDYDGFFATCVGSKDTTGENFVLLQGEAGYIHVKGAANTIDKVEIHTGEGVETIDLGQNENNMVAELAAFVEIFEAGDGNAALKLLDHSATVMKFLEAARKSAGILYPADEK</sequence>
<keyword evidence="5" id="KW-1185">Reference proteome</keyword>
<evidence type="ECO:0000259" key="1">
    <source>
        <dbReference type="Pfam" id="PF01408"/>
    </source>
</evidence>
<dbReference type="RefSeq" id="WP_046791041.1">
    <property type="nucleotide sequence ID" value="NZ_CP011366.1"/>
</dbReference>
<dbReference type="Gene3D" id="3.30.360.10">
    <property type="entry name" value="Dihydrodipicolinate Reductase, domain 2"/>
    <property type="match status" value="1"/>
</dbReference>
<evidence type="ECO:0000313" key="3">
    <source>
        <dbReference type="EMBL" id="AKG74862.1"/>
    </source>
</evidence>
<dbReference type="EMBL" id="FOTB01000002">
    <property type="protein sequence ID" value="SFK69312.1"/>
    <property type="molecule type" value="Genomic_DNA"/>
</dbReference>
<evidence type="ECO:0000313" key="4">
    <source>
        <dbReference type="EMBL" id="SFK69312.1"/>
    </source>
</evidence>
<dbReference type="InterPro" id="IPR036291">
    <property type="entry name" value="NAD(P)-bd_dom_sf"/>
</dbReference>
<dbReference type="Pfam" id="PF01408">
    <property type="entry name" value="GFO_IDH_MocA"/>
    <property type="match status" value="1"/>
</dbReference>
<gene>
    <name evidence="3" type="ORF">AAT16_12075</name>
    <name evidence="4" type="ORF">SAMN05216235_1219</name>
</gene>